<feature type="transmembrane region" description="Helical" evidence="1">
    <location>
        <begin position="31"/>
        <end position="49"/>
    </location>
</feature>
<keyword evidence="1" id="KW-0472">Membrane</keyword>
<organism evidence="2">
    <name type="scientific">Aedes albopictus</name>
    <name type="common">Asian tiger mosquito</name>
    <name type="synonym">Stegomyia albopicta</name>
    <dbReference type="NCBI Taxonomy" id="7160"/>
    <lineage>
        <taxon>Eukaryota</taxon>
        <taxon>Metazoa</taxon>
        <taxon>Ecdysozoa</taxon>
        <taxon>Arthropoda</taxon>
        <taxon>Hexapoda</taxon>
        <taxon>Insecta</taxon>
        <taxon>Pterygota</taxon>
        <taxon>Neoptera</taxon>
        <taxon>Endopterygota</taxon>
        <taxon>Diptera</taxon>
        <taxon>Nematocera</taxon>
        <taxon>Culicoidea</taxon>
        <taxon>Culicidae</taxon>
        <taxon>Culicinae</taxon>
        <taxon>Aedini</taxon>
        <taxon>Aedes</taxon>
        <taxon>Stegomyia</taxon>
    </lineage>
</organism>
<sequence>MVLVAKLITIGAKLRDAWEWYWDKKTLRVEWTEVFAIIAELFELIAWFLDEEGRSASLIKNIWAFDVFLSTGIYASIYVIKNIRKFKIYKICRTYMLYMKIRRKSTEIRNDDIELGEITTSA</sequence>
<keyword evidence="1" id="KW-0812">Transmembrane</keyword>
<evidence type="ECO:0000256" key="1">
    <source>
        <dbReference type="SAM" id="Phobius"/>
    </source>
</evidence>
<dbReference type="EMBL" id="GEHC01001709">
    <property type="protein sequence ID" value="JAV45936.1"/>
    <property type="molecule type" value="Transcribed_RNA"/>
</dbReference>
<feature type="transmembrane region" description="Helical" evidence="1">
    <location>
        <begin position="61"/>
        <end position="80"/>
    </location>
</feature>
<evidence type="ECO:0000313" key="2">
    <source>
        <dbReference type="EMBL" id="JAV45936.1"/>
    </source>
</evidence>
<accession>A0A1W7R453</accession>
<dbReference type="AlphaFoldDB" id="A0A1W7R453"/>
<protein>
    <submittedName>
        <fullName evidence="2">Uncharacterized protein</fullName>
    </submittedName>
</protein>
<keyword evidence="1" id="KW-1133">Transmembrane helix</keyword>
<reference evidence="2" key="1">
    <citation type="submission" date="2016-03" db="EMBL/GenBank/DDBJ databases">
        <title>RNAseq analyses of the sensorial organs of adult female Aedes albopictus.</title>
        <authorList>
            <person name="Fabrizio L."/>
            <person name="Ribeiro J.M."/>
            <person name="Arca B."/>
        </authorList>
    </citation>
    <scope>NUCLEOTIDE SEQUENCE</scope>
</reference>
<proteinExistence type="predicted"/>
<name>A0A1W7R453_AEDAL</name>